<name>A0A0M3KAQ8_ANISI</name>
<evidence type="ECO:0000313" key="4">
    <source>
        <dbReference type="WBParaSite" id="ASIM_0001805401-mRNA-1"/>
    </source>
</evidence>
<protein>
    <submittedName>
        <fullName evidence="2 4">Uncharacterized protein</fullName>
    </submittedName>
</protein>
<evidence type="ECO:0000313" key="3">
    <source>
        <dbReference type="Proteomes" id="UP000267096"/>
    </source>
</evidence>
<reference evidence="2 3" key="2">
    <citation type="submission" date="2018-11" db="EMBL/GenBank/DDBJ databases">
        <authorList>
            <consortium name="Pathogen Informatics"/>
        </authorList>
    </citation>
    <scope>NUCLEOTIDE SEQUENCE [LARGE SCALE GENOMIC DNA]</scope>
</reference>
<gene>
    <name evidence="2" type="ORF">ASIM_LOCUS17456</name>
</gene>
<dbReference type="AlphaFoldDB" id="A0A0M3KAQ8"/>
<sequence length="70" mass="7788">MPPTRGWQEERNDQNDECTRISLDNLRRISGWSKCSTALQEGEDVRSRSTAHKKANGTIINAKKGAANST</sequence>
<accession>A0A0M3KAQ8</accession>
<evidence type="ECO:0000313" key="2">
    <source>
        <dbReference type="EMBL" id="VDK60451.1"/>
    </source>
</evidence>
<keyword evidence="3" id="KW-1185">Reference proteome</keyword>
<reference evidence="4" key="1">
    <citation type="submission" date="2017-02" db="UniProtKB">
        <authorList>
            <consortium name="WormBaseParasite"/>
        </authorList>
    </citation>
    <scope>IDENTIFICATION</scope>
</reference>
<proteinExistence type="predicted"/>
<dbReference type="WBParaSite" id="ASIM_0001805401-mRNA-1">
    <property type="protein sequence ID" value="ASIM_0001805401-mRNA-1"/>
    <property type="gene ID" value="ASIM_0001805401"/>
</dbReference>
<organism evidence="4">
    <name type="scientific">Anisakis simplex</name>
    <name type="common">Herring worm</name>
    <dbReference type="NCBI Taxonomy" id="6269"/>
    <lineage>
        <taxon>Eukaryota</taxon>
        <taxon>Metazoa</taxon>
        <taxon>Ecdysozoa</taxon>
        <taxon>Nematoda</taxon>
        <taxon>Chromadorea</taxon>
        <taxon>Rhabditida</taxon>
        <taxon>Spirurina</taxon>
        <taxon>Ascaridomorpha</taxon>
        <taxon>Ascaridoidea</taxon>
        <taxon>Anisakidae</taxon>
        <taxon>Anisakis</taxon>
        <taxon>Anisakis simplex complex</taxon>
    </lineage>
</organism>
<feature type="region of interest" description="Disordered" evidence="1">
    <location>
        <begin position="43"/>
        <end position="70"/>
    </location>
</feature>
<evidence type="ECO:0000256" key="1">
    <source>
        <dbReference type="SAM" id="MobiDB-lite"/>
    </source>
</evidence>
<dbReference type="EMBL" id="UYRR01034147">
    <property type="protein sequence ID" value="VDK60451.1"/>
    <property type="molecule type" value="Genomic_DNA"/>
</dbReference>
<dbReference type="Proteomes" id="UP000267096">
    <property type="component" value="Unassembled WGS sequence"/>
</dbReference>